<dbReference type="EMBL" id="JBANRG010000003">
    <property type="protein sequence ID" value="KAK7468792.1"/>
    <property type="molecule type" value="Genomic_DNA"/>
</dbReference>
<proteinExistence type="inferred from homology"/>
<dbReference type="InterPro" id="IPR016642">
    <property type="entry name" value="26S_Psome_Rpn2"/>
</dbReference>
<comment type="caution">
    <text evidence="8">The sequence shown here is derived from an EMBL/GenBank/DDBJ whole genome shotgun (WGS) entry which is preliminary data.</text>
</comment>
<evidence type="ECO:0000313" key="9">
    <source>
        <dbReference type="Proteomes" id="UP001498398"/>
    </source>
</evidence>
<dbReference type="GO" id="GO:0000502">
    <property type="term" value="C:proteasome complex"/>
    <property type="evidence" value="ECO:0007669"/>
    <property type="project" value="UniProtKB-KW"/>
</dbReference>
<feature type="region of interest" description="Disordered" evidence="5">
    <location>
        <begin position="940"/>
        <end position="995"/>
    </location>
</feature>
<feature type="region of interest" description="Disordered" evidence="5">
    <location>
        <begin position="815"/>
        <end position="865"/>
    </location>
</feature>
<feature type="compositionally biased region" description="Basic and acidic residues" evidence="5">
    <location>
        <begin position="829"/>
        <end position="846"/>
    </location>
</feature>
<dbReference type="Pfam" id="PF18004">
    <property type="entry name" value="RPN2_C"/>
    <property type="match status" value="1"/>
</dbReference>
<feature type="compositionally biased region" description="Low complexity" evidence="5">
    <location>
        <begin position="940"/>
        <end position="958"/>
    </location>
</feature>
<comment type="function">
    <text evidence="4">Acts as a regulatory subunit of the 26S proteasome which is involved in the ATP-dependent degradation of ubiquitinated proteins.</text>
</comment>
<keyword evidence="2" id="KW-0677">Repeat</keyword>
<reference evidence="8 9" key="1">
    <citation type="submission" date="2024-01" db="EMBL/GenBank/DDBJ databases">
        <title>A draft genome for the cacao thread blight pathogen Marasmiellus scandens.</title>
        <authorList>
            <person name="Baruah I.K."/>
            <person name="Leung J."/>
            <person name="Bukari Y."/>
            <person name="Amoako-Attah I."/>
            <person name="Meinhardt L.W."/>
            <person name="Bailey B.A."/>
            <person name="Cohen S.P."/>
        </authorList>
    </citation>
    <scope>NUCLEOTIDE SEQUENCE [LARGE SCALE GENOMIC DNA]</scope>
    <source>
        <strain evidence="8 9">GH-19</strain>
    </source>
</reference>
<feature type="domain" description="26S proteasome non-ATPase regulatory subunit 1/RPN2 N-terminal" evidence="7">
    <location>
        <begin position="8"/>
        <end position="312"/>
    </location>
</feature>
<dbReference type="PANTHER" id="PTHR10943">
    <property type="entry name" value="26S PROTEASOME NON-ATPASE REGULATORY SUBUNIT"/>
    <property type="match status" value="1"/>
</dbReference>
<evidence type="ECO:0000256" key="1">
    <source>
        <dbReference type="ARBA" id="ARBA00006308"/>
    </source>
</evidence>
<keyword evidence="3 4" id="KW-0647">Proteasome</keyword>
<feature type="domain" description="26S proteasome regulatory subunit RPN2 C-terminal" evidence="6">
    <location>
        <begin position="758"/>
        <end position="891"/>
    </location>
</feature>
<dbReference type="InterPro" id="IPR002015">
    <property type="entry name" value="Proteasome/cyclosome_rpt"/>
</dbReference>
<accession>A0ABR1JWS2</accession>
<dbReference type="Pfam" id="PF01851">
    <property type="entry name" value="PC_rep"/>
    <property type="match status" value="1"/>
</dbReference>
<name>A0ABR1JWS2_9AGAR</name>
<dbReference type="InterPro" id="IPR011989">
    <property type="entry name" value="ARM-like"/>
</dbReference>
<dbReference type="InterPro" id="IPR016024">
    <property type="entry name" value="ARM-type_fold"/>
</dbReference>
<dbReference type="Gene3D" id="1.25.10.10">
    <property type="entry name" value="Leucine-rich Repeat Variant"/>
    <property type="match status" value="1"/>
</dbReference>
<dbReference type="InterPro" id="IPR040623">
    <property type="entry name" value="RPN2_C"/>
</dbReference>
<evidence type="ECO:0000259" key="7">
    <source>
        <dbReference type="Pfam" id="PF21505"/>
    </source>
</evidence>
<dbReference type="Proteomes" id="UP001498398">
    <property type="component" value="Unassembled WGS sequence"/>
</dbReference>
<sequence>MVARSHSSAAGVLALLSEPDPVFKQHALKSLNSLVSRFWAEISEDIALIESLYDNDKLPKEARDSAALLASKVYYYLGEYDESLSFALGAGSAFEAESRVPGSEEYVETVMSKAIDRYIELHSGESEGKGDKVDPRLKLIIENIFQRCISEGEYKQAIGIALESHRLDIISSIYKQTQDISILCYAMDAVIDTGLSLSYRDTVLRFLYPLFPQPSVKSDSQHLHALTRLLVTLSDPSLTVPLLVSLVPKEKLLAYQLAFDLVEGGARDYLESIRTSIPDGDDDSKPIFDKLRSIFTGQDSVKLYLEFLKKNNHVDPLILKHTKDALEPRSSIYHTALTLQNAFMHSGTTSDVFLRENLEWLGLASNWSKFTATAGLGVIHKGYFEQGMTILGPYLPQSGGESSIPGAAYSEGGALYALGLINAGCGTDVSGYLRDTLRSAQGEIVQHGAALGLGIAAMGSKNLETFEDLKNVLFMDSAVAGEAAGYAMGLIMLGTAAEESVHEMLSYARETQHEKIIRGLAIGIAFVFYGRQEQADSTIKALLEETDPILRYGGVYTLALAYAGTSNNDAVRQLLHIAVSDVSDDVRRAAVTSLAFLLFKNPGQVPRIVQLLSESYNPHVRCGATLALGIACAGTGLQDAVEILEPMTKDSVDFVRQGALIALGMILLEQSEGSSPSLASTRALYNKIVSDKHEDPMARFGAALAQGLIDAGGRNVTINLQSRAGSRNTNAIVGMVMFCQFWYWYPLAHCACLAFEPTGIIGLNGDLKVPKFEFTSNARPSLFAYPGATKPQKKETATKVATAVLSTTAKVKAREKKKAAADGDVNMDVDDKAEGKTEDVEMKEAPAKASTSKSGRKEPSSETLQNFTRVTPAQLAYISFPSNGRYQPVRGVTAKSTTARAGKAPLLSKQQEEKYASGGGILILVDSRPDEEGEFIEFETAAGTTAPAPAPEAATSTENGDAIGATTSGPHIALDESAPETGPPESFEYPFDSDN</sequence>
<evidence type="ECO:0000259" key="6">
    <source>
        <dbReference type="Pfam" id="PF18004"/>
    </source>
</evidence>
<dbReference type="SUPFAM" id="SSF48371">
    <property type="entry name" value="ARM repeat"/>
    <property type="match status" value="1"/>
</dbReference>
<keyword evidence="9" id="KW-1185">Reference proteome</keyword>
<evidence type="ECO:0000256" key="4">
    <source>
        <dbReference type="PIRNR" id="PIRNR015947"/>
    </source>
</evidence>
<gene>
    <name evidence="8" type="primary">RPN2</name>
    <name evidence="8" type="ORF">VKT23_003293</name>
</gene>
<protein>
    <recommendedName>
        <fullName evidence="4">26S proteasome regulatory subunit RPN2</fullName>
    </recommendedName>
</protein>
<organism evidence="8 9">
    <name type="scientific">Marasmiellus scandens</name>
    <dbReference type="NCBI Taxonomy" id="2682957"/>
    <lineage>
        <taxon>Eukaryota</taxon>
        <taxon>Fungi</taxon>
        <taxon>Dikarya</taxon>
        <taxon>Basidiomycota</taxon>
        <taxon>Agaricomycotina</taxon>
        <taxon>Agaricomycetes</taxon>
        <taxon>Agaricomycetidae</taxon>
        <taxon>Agaricales</taxon>
        <taxon>Marasmiineae</taxon>
        <taxon>Omphalotaceae</taxon>
        <taxon>Marasmiellus</taxon>
    </lineage>
</organism>
<evidence type="ECO:0000256" key="5">
    <source>
        <dbReference type="SAM" id="MobiDB-lite"/>
    </source>
</evidence>
<dbReference type="PIRSF" id="PIRSF015947">
    <property type="entry name" value="26S_Psome_Rpn2"/>
    <property type="match status" value="1"/>
</dbReference>
<comment type="similarity">
    <text evidence="1 4">Belongs to the proteasome subunit S1 family.</text>
</comment>
<dbReference type="InterPro" id="IPR048570">
    <property type="entry name" value="PSMD1_RPN2_N"/>
</dbReference>
<dbReference type="Pfam" id="PF13646">
    <property type="entry name" value="HEAT_2"/>
    <property type="match status" value="1"/>
</dbReference>
<dbReference type="Pfam" id="PF21505">
    <property type="entry name" value="RPN2_N"/>
    <property type="match status" value="1"/>
</dbReference>
<evidence type="ECO:0000313" key="8">
    <source>
        <dbReference type="EMBL" id="KAK7468792.1"/>
    </source>
</evidence>
<evidence type="ECO:0000256" key="3">
    <source>
        <dbReference type="ARBA" id="ARBA00022942"/>
    </source>
</evidence>
<dbReference type="PANTHER" id="PTHR10943:SF2">
    <property type="entry name" value="26S PROTEASOME NON-ATPASE REGULATORY SUBUNIT 1"/>
    <property type="match status" value="1"/>
</dbReference>
<evidence type="ECO:0000256" key="2">
    <source>
        <dbReference type="ARBA" id="ARBA00022737"/>
    </source>
</evidence>